<reference evidence="2 3" key="1">
    <citation type="journal article" date="2014" name="BMC Genomics">
        <title>Genome sequencing of four Aureobasidium pullulans varieties: biotechnological potential, stress tolerance, and description of new species.</title>
        <authorList>
            <person name="Gostin Ar C."/>
            <person name="Ohm R.A."/>
            <person name="Kogej T."/>
            <person name="Sonjak S."/>
            <person name="Turk M."/>
            <person name="Zajc J."/>
            <person name="Zalar P."/>
            <person name="Grube M."/>
            <person name="Sun H."/>
            <person name="Han J."/>
            <person name="Sharma A."/>
            <person name="Chiniquy J."/>
            <person name="Ngan C.Y."/>
            <person name="Lipzen A."/>
            <person name="Barry K."/>
            <person name="Grigoriev I.V."/>
            <person name="Gunde-Cimerman N."/>
        </authorList>
    </citation>
    <scope>NUCLEOTIDE SEQUENCE [LARGE SCALE GENOMIC DNA]</scope>
    <source>
        <strain evidence="2 3">CBS 110374</strain>
    </source>
</reference>
<feature type="non-terminal residue" evidence="2">
    <location>
        <position position="1"/>
    </location>
</feature>
<keyword evidence="3" id="KW-1185">Reference proteome</keyword>
<evidence type="ECO:0000313" key="3">
    <source>
        <dbReference type="Proteomes" id="UP000030672"/>
    </source>
</evidence>
<proteinExistence type="predicted"/>
<accession>A0A074W6M3</accession>
<dbReference type="AlphaFoldDB" id="A0A074W6M3"/>
<protein>
    <submittedName>
        <fullName evidence="2">Uncharacterized protein</fullName>
    </submittedName>
</protein>
<dbReference type="Proteomes" id="UP000030672">
    <property type="component" value="Unassembled WGS sequence"/>
</dbReference>
<evidence type="ECO:0000313" key="2">
    <source>
        <dbReference type="EMBL" id="KEQ58196.1"/>
    </source>
</evidence>
<feature type="region of interest" description="Disordered" evidence="1">
    <location>
        <begin position="1"/>
        <end position="27"/>
    </location>
</feature>
<evidence type="ECO:0000256" key="1">
    <source>
        <dbReference type="SAM" id="MobiDB-lite"/>
    </source>
</evidence>
<gene>
    <name evidence="2" type="ORF">M437DRAFT_30126</name>
</gene>
<dbReference type="RefSeq" id="XP_040875219.1">
    <property type="nucleotide sequence ID" value="XM_041019173.1"/>
</dbReference>
<sequence>DPLPPPRLPSPRKEPFNPHHPTPQPLTEDEIWLEQLKPVMQYNSETPWPASFYEQPFQAPAWYSACPEGYEPTTLTGYPIRRQYPTYVPAAHDPDLVRDEYGHYCVDLRETREWGQCCMGKCKGCEICRPG</sequence>
<organism evidence="2 3">
    <name type="scientific">Aureobasidium melanogenum (strain CBS 110374)</name>
    <name type="common">Aureobasidium pullulans var. melanogenum</name>
    <dbReference type="NCBI Taxonomy" id="1043003"/>
    <lineage>
        <taxon>Eukaryota</taxon>
        <taxon>Fungi</taxon>
        <taxon>Dikarya</taxon>
        <taxon>Ascomycota</taxon>
        <taxon>Pezizomycotina</taxon>
        <taxon>Dothideomycetes</taxon>
        <taxon>Dothideomycetidae</taxon>
        <taxon>Dothideales</taxon>
        <taxon>Saccotheciaceae</taxon>
        <taxon>Aureobasidium</taxon>
    </lineage>
</organism>
<name>A0A074W6M3_AURM1</name>
<feature type="non-terminal residue" evidence="2">
    <location>
        <position position="131"/>
    </location>
</feature>
<dbReference type="HOGENOM" id="CLU_1932486_0_0_1"/>
<dbReference type="STRING" id="1043003.A0A074W6M3"/>
<dbReference type="GeneID" id="63912546"/>
<dbReference type="EMBL" id="KL584858">
    <property type="protein sequence ID" value="KEQ58196.1"/>
    <property type="molecule type" value="Genomic_DNA"/>
</dbReference>